<dbReference type="Pfam" id="PF00147">
    <property type="entry name" value="Fibrinogen_C"/>
    <property type="match status" value="1"/>
</dbReference>
<organism evidence="3 4">
    <name type="scientific">Littorina saxatilis</name>
    <dbReference type="NCBI Taxonomy" id="31220"/>
    <lineage>
        <taxon>Eukaryota</taxon>
        <taxon>Metazoa</taxon>
        <taxon>Spiralia</taxon>
        <taxon>Lophotrochozoa</taxon>
        <taxon>Mollusca</taxon>
        <taxon>Gastropoda</taxon>
        <taxon>Caenogastropoda</taxon>
        <taxon>Littorinimorpha</taxon>
        <taxon>Littorinoidea</taxon>
        <taxon>Littorinidae</taxon>
        <taxon>Littorina</taxon>
    </lineage>
</organism>
<dbReference type="EMBL" id="JBAMIC010000024">
    <property type="protein sequence ID" value="KAK7090704.1"/>
    <property type="molecule type" value="Genomic_DNA"/>
</dbReference>
<dbReference type="AlphaFoldDB" id="A0AAN9APM3"/>
<proteinExistence type="predicted"/>
<feature type="domain" description="Fibrinogen C-terminal" evidence="2">
    <location>
        <begin position="79"/>
        <end position="162"/>
    </location>
</feature>
<dbReference type="InterPro" id="IPR050373">
    <property type="entry name" value="Fibrinogen_C-term_domain"/>
</dbReference>
<accession>A0AAN9APM3</accession>
<dbReference type="InterPro" id="IPR036056">
    <property type="entry name" value="Fibrinogen-like_C"/>
</dbReference>
<feature type="region of interest" description="Disordered" evidence="1">
    <location>
        <begin position="65"/>
        <end position="98"/>
    </location>
</feature>
<evidence type="ECO:0000259" key="2">
    <source>
        <dbReference type="PROSITE" id="PS51406"/>
    </source>
</evidence>
<name>A0AAN9APM3_9CAEN</name>
<dbReference type="PANTHER" id="PTHR19143:SF458">
    <property type="entry name" value="FIBRINOGEN C-TERMINAL DOMAIN-CONTAINING PROTEIN-RELATED"/>
    <property type="match status" value="1"/>
</dbReference>
<evidence type="ECO:0000256" key="1">
    <source>
        <dbReference type="SAM" id="MobiDB-lite"/>
    </source>
</evidence>
<dbReference type="SUPFAM" id="SSF56496">
    <property type="entry name" value="Fibrinogen C-terminal domain-like"/>
    <property type="match status" value="1"/>
</dbReference>
<keyword evidence="4" id="KW-1185">Reference proteome</keyword>
<comment type="caution">
    <text evidence="3">The sequence shown here is derived from an EMBL/GenBank/DDBJ whole genome shotgun (WGS) entry which is preliminary data.</text>
</comment>
<dbReference type="InterPro" id="IPR002181">
    <property type="entry name" value="Fibrinogen_a/b/g_C_dom"/>
</dbReference>
<feature type="compositionally biased region" description="Polar residues" evidence="1">
    <location>
        <begin position="65"/>
        <end position="91"/>
    </location>
</feature>
<dbReference type="InterPro" id="IPR014716">
    <property type="entry name" value="Fibrinogen_a/b/g_C_1"/>
</dbReference>
<evidence type="ECO:0000313" key="3">
    <source>
        <dbReference type="EMBL" id="KAK7090704.1"/>
    </source>
</evidence>
<reference evidence="3 4" key="1">
    <citation type="submission" date="2024-02" db="EMBL/GenBank/DDBJ databases">
        <title>Chromosome-scale genome assembly of the rough periwinkle Littorina saxatilis.</title>
        <authorList>
            <person name="De Jode A."/>
            <person name="Faria R."/>
            <person name="Formenti G."/>
            <person name="Sims Y."/>
            <person name="Smith T.P."/>
            <person name="Tracey A."/>
            <person name="Wood J.M.D."/>
            <person name="Zagrodzka Z.B."/>
            <person name="Johannesson K."/>
            <person name="Butlin R.K."/>
            <person name="Leder E.H."/>
        </authorList>
    </citation>
    <scope>NUCLEOTIDE SEQUENCE [LARGE SCALE GENOMIC DNA]</scope>
    <source>
        <strain evidence="3">Snail1</strain>
        <tissue evidence="3">Muscle</tissue>
    </source>
</reference>
<sequence>MDARDQLELAAWDEDDAEDDCVVFALLDQPERRAYEGQFALDHFTASAEEIRRLCALLGMQRTMQAPNGMNNQGTKASGDSLSRQRGQQFSTKDKDHDKARVQCAQDYHGAWWYNGCHDSNLNADYKTSSSAPYMDGMSWRTFGIGGYKYSMKFTEMKIRPI</sequence>
<evidence type="ECO:0000313" key="4">
    <source>
        <dbReference type="Proteomes" id="UP001374579"/>
    </source>
</evidence>
<dbReference type="GO" id="GO:0005615">
    <property type="term" value="C:extracellular space"/>
    <property type="evidence" value="ECO:0007669"/>
    <property type="project" value="TreeGrafter"/>
</dbReference>
<dbReference type="Proteomes" id="UP001374579">
    <property type="component" value="Unassembled WGS sequence"/>
</dbReference>
<dbReference type="PANTHER" id="PTHR19143">
    <property type="entry name" value="FIBRINOGEN/TENASCIN/ANGIOPOEITIN"/>
    <property type="match status" value="1"/>
</dbReference>
<protein>
    <recommendedName>
        <fullName evidence="2">Fibrinogen C-terminal domain-containing protein</fullName>
    </recommendedName>
</protein>
<dbReference type="Gene3D" id="3.90.215.10">
    <property type="entry name" value="Gamma Fibrinogen, chain A, domain 1"/>
    <property type="match status" value="1"/>
</dbReference>
<gene>
    <name evidence="3" type="ORF">V1264_010466</name>
</gene>
<dbReference type="SMART" id="SM00186">
    <property type="entry name" value="FBG"/>
    <property type="match status" value="1"/>
</dbReference>
<dbReference type="PROSITE" id="PS51406">
    <property type="entry name" value="FIBRINOGEN_C_2"/>
    <property type="match status" value="1"/>
</dbReference>